<keyword evidence="3" id="KW-1185">Reference proteome</keyword>
<dbReference type="AlphaFoldDB" id="A0A6A7BE64"/>
<protein>
    <submittedName>
        <fullName evidence="2">Phenazine biosynthesis protein-like protein PhzF family</fullName>
    </submittedName>
</protein>
<dbReference type="EMBL" id="MU006294">
    <property type="protein sequence ID" value="KAF2853786.1"/>
    <property type="molecule type" value="Genomic_DNA"/>
</dbReference>
<dbReference type="Pfam" id="PF02567">
    <property type="entry name" value="PhzC-PhzF"/>
    <property type="match status" value="1"/>
</dbReference>
<accession>A0A6A7BE64</accession>
<dbReference type="NCBIfam" id="TIGR00654">
    <property type="entry name" value="PhzF_family"/>
    <property type="match status" value="1"/>
</dbReference>
<dbReference type="InterPro" id="IPR003719">
    <property type="entry name" value="Phenazine_PhzF-like"/>
</dbReference>
<dbReference type="PANTHER" id="PTHR13774:SF32">
    <property type="entry name" value="ANTISENSE-ENHANCING SEQUENCE 1"/>
    <property type="match status" value="1"/>
</dbReference>
<proteinExistence type="predicted"/>
<dbReference type="SUPFAM" id="SSF54506">
    <property type="entry name" value="Diaminopimelate epimerase-like"/>
    <property type="match status" value="1"/>
</dbReference>
<dbReference type="Proteomes" id="UP000799423">
    <property type="component" value="Unassembled WGS sequence"/>
</dbReference>
<dbReference type="OrthoDB" id="412383at2759"/>
<sequence>MSSSLSQLQFVTIDVFTDQPYEGNPLAVVRIPHGYAVTQEQKQTIAREFNLSETTFLHEKDEAMQDDVWTVDIFMTSQELPFAGHPTVGTACYILGRVAQERGIQGGVIEANFKLKAGPVGLRYDVAKKTAKASIPHDVHVHKRRYRREELFQLQPRLAHAQQQNHIQVKGDYAVVSIVKGMTFILVELESSQELELVSLAGRSVVVDGLDEDWNATFVGMYFFVRTGKSTEGASMLRTRMIEGPLEDPATGSAASDLAAYLSLTEGNANETLKFHITQGVEMGRRSEIFVDVELAEDKSISKVYLEGGAVEVMEGHLRI</sequence>
<evidence type="ECO:0000256" key="1">
    <source>
        <dbReference type="PIRSR" id="PIRSR016184-1"/>
    </source>
</evidence>
<dbReference type="PANTHER" id="PTHR13774">
    <property type="entry name" value="PHENAZINE BIOSYNTHESIS PROTEIN"/>
    <property type="match status" value="1"/>
</dbReference>
<reference evidence="2" key="1">
    <citation type="submission" date="2020-01" db="EMBL/GenBank/DDBJ databases">
        <authorList>
            <consortium name="DOE Joint Genome Institute"/>
            <person name="Haridas S."/>
            <person name="Albert R."/>
            <person name="Binder M."/>
            <person name="Bloem J."/>
            <person name="Labutti K."/>
            <person name="Salamov A."/>
            <person name="Andreopoulos B."/>
            <person name="Baker S.E."/>
            <person name="Barry K."/>
            <person name="Bills G."/>
            <person name="Bluhm B.H."/>
            <person name="Cannon C."/>
            <person name="Castanera R."/>
            <person name="Culley D.E."/>
            <person name="Daum C."/>
            <person name="Ezra D."/>
            <person name="Gonzalez J.B."/>
            <person name="Henrissat B."/>
            <person name="Kuo A."/>
            <person name="Liang C."/>
            <person name="Lipzen A."/>
            <person name="Lutzoni F."/>
            <person name="Magnuson J."/>
            <person name="Mondo S."/>
            <person name="Nolan M."/>
            <person name="Ohm R."/>
            <person name="Pangilinan J."/>
            <person name="Park H.-J."/>
            <person name="Ramirez L."/>
            <person name="Alfaro M."/>
            <person name="Sun H."/>
            <person name="Tritt A."/>
            <person name="Yoshinaga Y."/>
            <person name="Zwiers L.-H."/>
            <person name="Turgeon B.G."/>
            <person name="Goodwin S.B."/>
            <person name="Spatafora J.W."/>
            <person name="Crous P.W."/>
            <person name="Grigoriev I.V."/>
        </authorList>
    </citation>
    <scope>NUCLEOTIDE SEQUENCE</scope>
    <source>
        <strain evidence="2">IPT5</strain>
    </source>
</reference>
<feature type="active site" evidence="1">
    <location>
        <position position="53"/>
    </location>
</feature>
<evidence type="ECO:0000313" key="3">
    <source>
        <dbReference type="Proteomes" id="UP000799423"/>
    </source>
</evidence>
<organism evidence="2 3">
    <name type="scientific">Plenodomus tracheiphilus IPT5</name>
    <dbReference type="NCBI Taxonomy" id="1408161"/>
    <lineage>
        <taxon>Eukaryota</taxon>
        <taxon>Fungi</taxon>
        <taxon>Dikarya</taxon>
        <taxon>Ascomycota</taxon>
        <taxon>Pezizomycotina</taxon>
        <taxon>Dothideomycetes</taxon>
        <taxon>Pleosporomycetidae</taxon>
        <taxon>Pleosporales</taxon>
        <taxon>Pleosporineae</taxon>
        <taxon>Leptosphaeriaceae</taxon>
        <taxon>Plenodomus</taxon>
    </lineage>
</organism>
<dbReference type="Gene3D" id="3.10.310.10">
    <property type="entry name" value="Diaminopimelate Epimerase, Chain A, domain 1"/>
    <property type="match status" value="2"/>
</dbReference>
<dbReference type="GO" id="GO:0016853">
    <property type="term" value="F:isomerase activity"/>
    <property type="evidence" value="ECO:0007669"/>
    <property type="project" value="TreeGrafter"/>
</dbReference>
<dbReference type="GO" id="GO:0005737">
    <property type="term" value="C:cytoplasm"/>
    <property type="evidence" value="ECO:0007669"/>
    <property type="project" value="TreeGrafter"/>
</dbReference>
<evidence type="ECO:0000313" key="2">
    <source>
        <dbReference type="EMBL" id="KAF2853786.1"/>
    </source>
</evidence>
<gene>
    <name evidence="2" type="ORF">T440DRAFT_515272</name>
</gene>
<dbReference type="PIRSF" id="PIRSF016184">
    <property type="entry name" value="PhzC_PhzF"/>
    <property type="match status" value="1"/>
</dbReference>
<name>A0A6A7BE64_9PLEO</name>